<dbReference type="InterPro" id="IPR041682">
    <property type="entry name" value="AAA_14"/>
</dbReference>
<proteinExistence type="predicted"/>
<dbReference type="EMBL" id="MZGJ01000003">
    <property type="protein sequence ID" value="OQX51496.1"/>
    <property type="molecule type" value="Genomic_DNA"/>
</dbReference>
<dbReference type="PANTHER" id="PTHR33295:SF18">
    <property type="entry name" value="AAA+ ATPASE DOMAIN-CONTAINING PROTEIN"/>
    <property type="match status" value="1"/>
</dbReference>
<feature type="domain" description="AAA+ ATPase" evidence="1">
    <location>
        <begin position="17"/>
        <end position="141"/>
    </location>
</feature>
<accession>A0A1W9NZC3</accession>
<dbReference type="Gene3D" id="3.40.50.300">
    <property type="entry name" value="P-loop containing nucleotide triphosphate hydrolases"/>
    <property type="match status" value="1"/>
</dbReference>
<dbReference type="Pfam" id="PF13635">
    <property type="entry name" value="DUF4143"/>
    <property type="match status" value="1"/>
</dbReference>
<dbReference type="InterPro" id="IPR003593">
    <property type="entry name" value="AAA+_ATPase"/>
</dbReference>
<evidence type="ECO:0000313" key="3">
    <source>
        <dbReference type="Proteomes" id="UP000192520"/>
    </source>
</evidence>
<dbReference type="AlphaFoldDB" id="A0A1W9NZC3"/>
<protein>
    <recommendedName>
        <fullName evidence="1">AAA+ ATPase domain-containing protein</fullName>
    </recommendedName>
</protein>
<gene>
    <name evidence="2" type="ORF">B5M47_00650</name>
</gene>
<dbReference type="SUPFAM" id="SSF52540">
    <property type="entry name" value="P-loop containing nucleoside triphosphate hydrolases"/>
    <property type="match status" value="1"/>
</dbReference>
<dbReference type="InterPro" id="IPR027417">
    <property type="entry name" value="P-loop_NTPase"/>
</dbReference>
<sequence>MNYPRKLLPILQKQIDSREIIVVTGMRRVGKTTLLQMLFNEIESENKVFLDLENPIEQKIFEEKNYHNIWSNLREYGISPEKKAYLFLDEIQAMPEIVKAIKYLYDHDNVKFFCTGSSSFYLKNLFPESLAGRKFIFELYPLDFEEFLVFKSQPRDFYHSFAEKETNKSLVRHEKVKGLYEEYLNYGGFPGVVREKDSRKKKLKLNDIFKSYFEKDVRNLADFREINAFRDLILLLMQRVGSKLDITKLSSEISVSRETVYSYLSFLEGTYFISLISPYTLSVDREVSGTKKVYFCDSGLLNHLSQLTPGHLFENSVFNSLRKYGHINYYQKRSGAEIDFIINKDIALEVKTKGTLRDLRKLKKISQSLNLSEHYLISKDFVGEKGFLPATEL</sequence>
<dbReference type="InterPro" id="IPR025420">
    <property type="entry name" value="DUF4143"/>
</dbReference>
<dbReference type="PANTHER" id="PTHR33295">
    <property type="entry name" value="ATPASE"/>
    <property type="match status" value="1"/>
</dbReference>
<comment type="caution">
    <text evidence="2">The sequence shown here is derived from an EMBL/GenBank/DDBJ whole genome shotgun (WGS) entry which is preliminary data.</text>
</comment>
<dbReference type="Proteomes" id="UP000192520">
    <property type="component" value="Unassembled WGS sequence"/>
</dbReference>
<name>A0A1W9NZC3_UNCC3</name>
<dbReference type="SMART" id="SM00382">
    <property type="entry name" value="AAA"/>
    <property type="match status" value="1"/>
</dbReference>
<evidence type="ECO:0000259" key="1">
    <source>
        <dbReference type="SMART" id="SM00382"/>
    </source>
</evidence>
<evidence type="ECO:0000313" key="2">
    <source>
        <dbReference type="EMBL" id="OQX51496.1"/>
    </source>
</evidence>
<organism evidence="2 3">
    <name type="scientific">candidate division CPR3 bacterium 4484_211</name>
    <dbReference type="NCBI Taxonomy" id="1968527"/>
    <lineage>
        <taxon>Bacteria</taxon>
        <taxon>Bacteria division CPR3</taxon>
    </lineage>
</organism>
<dbReference type="Pfam" id="PF13173">
    <property type="entry name" value="AAA_14"/>
    <property type="match status" value="1"/>
</dbReference>
<reference evidence="3" key="1">
    <citation type="submission" date="2017-03" db="EMBL/GenBank/DDBJ databases">
        <title>Novel pathways for hydrocarbon cycling and metabolic interdependencies in hydrothermal sediment communities.</title>
        <authorList>
            <person name="Dombrowski N."/>
            <person name="Seitz K."/>
            <person name="Teske A."/>
            <person name="Baker B."/>
        </authorList>
    </citation>
    <scope>NUCLEOTIDE SEQUENCE [LARGE SCALE GENOMIC DNA]</scope>
</reference>
<dbReference type="STRING" id="1968527.B5M47_00650"/>